<keyword evidence="4" id="KW-1185">Reference proteome</keyword>
<organism evidence="3 4">
    <name type="scientific">Streptosporangium jomthongense</name>
    <dbReference type="NCBI Taxonomy" id="1193683"/>
    <lineage>
        <taxon>Bacteria</taxon>
        <taxon>Bacillati</taxon>
        <taxon>Actinomycetota</taxon>
        <taxon>Actinomycetes</taxon>
        <taxon>Streptosporangiales</taxon>
        <taxon>Streptosporangiaceae</taxon>
        <taxon>Streptosporangium</taxon>
    </lineage>
</organism>
<dbReference type="PANTHER" id="PTHR43156:SF2">
    <property type="entry name" value="STAGE II SPORULATION PROTEIN E"/>
    <property type="match status" value="1"/>
</dbReference>
<evidence type="ECO:0000256" key="1">
    <source>
        <dbReference type="ARBA" id="ARBA00022801"/>
    </source>
</evidence>
<dbReference type="InterPro" id="IPR029016">
    <property type="entry name" value="GAF-like_dom_sf"/>
</dbReference>
<comment type="caution">
    <text evidence="3">The sequence shown here is derived from an EMBL/GenBank/DDBJ whole genome shotgun (WGS) entry which is preliminary data.</text>
</comment>
<protein>
    <submittedName>
        <fullName evidence="3">PP2C family protein-serine/threonine phosphatase</fullName>
        <ecNumber evidence="3">3.1.3.16</ecNumber>
    </submittedName>
</protein>
<dbReference type="EC" id="3.1.3.16" evidence="3"/>
<dbReference type="PANTHER" id="PTHR43156">
    <property type="entry name" value="STAGE II SPORULATION PROTEIN E-RELATED"/>
    <property type="match status" value="1"/>
</dbReference>
<dbReference type="GO" id="GO:0004722">
    <property type="term" value="F:protein serine/threonine phosphatase activity"/>
    <property type="evidence" value="ECO:0007669"/>
    <property type="project" value="UniProtKB-EC"/>
</dbReference>
<name>A0ABV8EUW2_9ACTN</name>
<evidence type="ECO:0000313" key="4">
    <source>
        <dbReference type="Proteomes" id="UP001595698"/>
    </source>
</evidence>
<dbReference type="Gene3D" id="3.60.40.10">
    <property type="entry name" value="PPM-type phosphatase domain"/>
    <property type="match status" value="1"/>
</dbReference>
<dbReference type="InterPro" id="IPR036457">
    <property type="entry name" value="PPM-type-like_dom_sf"/>
</dbReference>
<dbReference type="Gene3D" id="3.30.450.40">
    <property type="match status" value="1"/>
</dbReference>
<dbReference type="EMBL" id="JBHSBC010000002">
    <property type="protein sequence ID" value="MFC3979175.1"/>
    <property type="molecule type" value="Genomic_DNA"/>
</dbReference>
<dbReference type="SMART" id="SM00331">
    <property type="entry name" value="PP2C_SIG"/>
    <property type="match status" value="1"/>
</dbReference>
<accession>A0ABV8EUW2</accession>
<sequence length="417" mass="45888">MSSSRDVTGMLTGLLEASHLAELERLPFLVSEYAARAGLREVAIYLADLQQTVLRPLAGPEEAGGEPEELRIDATLAGRAFQEVRPLAKAGADGRADHWWVPVLDGTGRLGVLRVRPPEDDQADRDAMRHLASMVALLLVSYREHSDSYARLVRTRPMNVAAEMQWNLMPPLTFANRRVTVSAVMEPAYEVGGDAFDYAIAGETLHLAVFDAMGHDTSAGLTANLAMAACRNHRRQGMGLADNSEAIERVLIGEFGRTTRFVTAIMADLDMTTGLFGWVNRGHHPPVVIRHGRWVTTLRCVPAHPMGLNLNLPVTSCREQLEPGDRVLLYTDGITEARGRTAQEFGLQRFVDFVVRHDAAGLPVPETLRRLTHAVLDYHGGRLQDDATVLLVEWHGTEGRRYDGPEGLRSALTGERA</sequence>
<reference evidence="4" key="1">
    <citation type="journal article" date="2019" name="Int. J. Syst. Evol. Microbiol.">
        <title>The Global Catalogue of Microorganisms (GCM) 10K type strain sequencing project: providing services to taxonomists for standard genome sequencing and annotation.</title>
        <authorList>
            <consortium name="The Broad Institute Genomics Platform"/>
            <consortium name="The Broad Institute Genome Sequencing Center for Infectious Disease"/>
            <person name="Wu L."/>
            <person name="Ma J."/>
        </authorList>
    </citation>
    <scope>NUCLEOTIDE SEQUENCE [LARGE SCALE GENOMIC DNA]</scope>
    <source>
        <strain evidence="4">TBRC 7912</strain>
    </source>
</reference>
<keyword evidence="1 3" id="KW-0378">Hydrolase</keyword>
<dbReference type="RefSeq" id="WP_352011883.1">
    <property type="nucleotide sequence ID" value="NZ_JBHSBC010000002.1"/>
</dbReference>
<feature type="domain" description="PPM-type phosphatase" evidence="2">
    <location>
        <begin position="176"/>
        <end position="394"/>
    </location>
</feature>
<dbReference type="Proteomes" id="UP001595698">
    <property type="component" value="Unassembled WGS sequence"/>
</dbReference>
<dbReference type="Pfam" id="PF07228">
    <property type="entry name" value="SpoIIE"/>
    <property type="match status" value="1"/>
</dbReference>
<proteinExistence type="predicted"/>
<dbReference type="InterPro" id="IPR001932">
    <property type="entry name" value="PPM-type_phosphatase-like_dom"/>
</dbReference>
<dbReference type="SUPFAM" id="SSF81606">
    <property type="entry name" value="PP2C-like"/>
    <property type="match status" value="1"/>
</dbReference>
<dbReference type="InterPro" id="IPR052016">
    <property type="entry name" value="Bact_Sigma-Reg"/>
</dbReference>
<gene>
    <name evidence="3" type="ORF">ACFOYY_03525</name>
</gene>
<evidence type="ECO:0000313" key="3">
    <source>
        <dbReference type="EMBL" id="MFC3979175.1"/>
    </source>
</evidence>
<evidence type="ECO:0000259" key="2">
    <source>
        <dbReference type="SMART" id="SM00331"/>
    </source>
</evidence>